<evidence type="ECO:0000256" key="1">
    <source>
        <dbReference type="SAM" id="Phobius"/>
    </source>
</evidence>
<dbReference type="RefSeq" id="WP_042007397.1">
    <property type="nucleotide sequence ID" value="NZ_CDOL01000212.1"/>
</dbReference>
<dbReference type="EMBL" id="CDOL01000212">
    <property type="protein sequence ID" value="CEN52728.1"/>
    <property type="molecule type" value="Genomic_DNA"/>
</dbReference>
<keyword evidence="1" id="KW-0472">Membrane</keyword>
<feature type="transmembrane region" description="Helical" evidence="1">
    <location>
        <begin position="39"/>
        <end position="65"/>
    </location>
</feature>
<reference evidence="2 3" key="1">
    <citation type="submission" date="2015-01" db="EMBL/GenBank/DDBJ databases">
        <authorList>
            <person name="Xiang T."/>
            <person name="Song Y."/>
            <person name="Huang L."/>
            <person name="Wang B."/>
            <person name="Wu P."/>
        </authorList>
    </citation>
    <scope>NUCLEOTIDE SEQUENCE [LARGE SCALE GENOMIC DNA]</scope>
    <source>
        <strain evidence="2 3">CcD93</strain>
    </source>
</reference>
<gene>
    <name evidence="2" type="ORF">CCAND93_290003</name>
</gene>
<dbReference type="Proteomes" id="UP000038200">
    <property type="component" value="Unassembled WGS sequence"/>
</dbReference>
<sequence length="99" mass="10613">MDKKSRIFTGIGLAIVGLQQTFAQSVAAALGEQQQEIASIAQIIVNIIIAVFGAIALVQAIMIFIGPGDGQEKIKKAGTYIFMLIFTVVAYFMSTKLFA</sequence>
<accession>A0A0B7IS11</accession>
<name>A0A0B7IS11_9FLAO</name>
<keyword evidence="1" id="KW-0812">Transmembrane</keyword>
<evidence type="ECO:0000313" key="2">
    <source>
        <dbReference type="EMBL" id="CEN52728.1"/>
    </source>
</evidence>
<organism evidence="2 3">
    <name type="scientific">Capnocytophaga canis</name>
    <dbReference type="NCBI Taxonomy" id="1848903"/>
    <lineage>
        <taxon>Bacteria</taxon>
        <taxon>Pseudomonadati</taxon>
        <taxon>Bacteroidota</taxon>
        <taxon>Flavobacteriia</taxon>
        <taxon>Flavobacteriales</taxon>
        <taxon>Flavobacteriaceae</taxon>
        <taxon>Capnocytophaga</taxon>
    </lineage>
</organism>
<proteinExistence type="predicted"/>
<evidence type="ECO:0000313" key="3">
    <source>
        <dbReference type="Proteomes" id="UP000038200"/>
    </source>
</evidence>
<protein>
    <submittedName>
        <fullName evidence="2">Uncharacterized protein</fullName>
    </submittedName>
</protein>
<feature type="transmembrane region" description="Helical" evidence="1">
    <location>
        <begin position="77"/>
        <end position="94"/>
    </location>
</feature>
<keyword evidence="1" id="KW-1133">Transmembrane helix</keyword>
<dbReference type="AlphaFoldDB" id="A0A0B7IS11"/>